<organism evidence="3 4">
    <name type="scientific">Candida metapsilosis</name>
    <dbReference type="NCBI Taxonomy" id="273372"/>
    <lineage>
        <taxon>Eukaryota</taxon>
        <taxon>Fungi</taxon>
        <taxon>Dikarya</taxon>
        <taxon>Ascomycota</taxon>
        <taxon>Saccharomycotina</taxon>
        <taxon>Pichiomycetes</taxon>
        <taxon>Debaryomycetaceae</taxon>
        <taxon>Candida/Lodderomyces clade</taxon>
        <taxon>Candida</taxon>
    </lineage>
</organism>
<evidence type="ECO:0000313" key="3">
    <source>
        <dbReference type="EMBL" id="KAG5420050.1"/>
    </source>
</evidence>
<dbReference type="AlphaFoldDB" id="A0A8H8DCM6"/>
<feature type="compositionally biased region" description="Basic residues" evidence="1">
    <location>
        <begin position="63"/>
        <end position="74"/>
    </location>
</feature>
<feature type="region of interest" description="Disordered" evidence="1">
    <location>
        <begin position="49"/>
        <end position="87"/>
    </location>
</feature>
<comment type="caution">
    <text evidence="3">The sequence shown here is derived from an EMBL/GenBank/DDBJ whole genome shotgun (WGS) entry which is preliminary data.</text>
</comment>
<keyword evidence="2" id="KW-1133">Transmembrane helix</keyword>
<feature type="compositionally biased region" description="Polar residues" evidence="1">
    <location>
        <begin position="77"/>
        <end position="87"/>
    </location>
</feature>
<dbReference type="OrthoDB" id="4010891at2759"/>
<keyword evidence="2" id="KW-0472">Membrane</keyword>
<name>A0A8H8DCM6_9ASCO</name>
<keyword evidence="4" id="KW-1185">Reference proteome</keyword>
<protein>
    <submittedName>
        <fullName evidence="3">Uncharacterized protein</fullName>
    </submittedName>
</protein>
<accession>A0A8H8DCM6</accession>
<evidence type="ECO:0000256" key="1">
    <source>
        <dbReference type="SAM" id="MobiDB-lite"/>
    </source>
</evidence>
<evidence type="ECO:0000313" key="4">
    <source>
        <dbReference type="Proteomes" id="UP000669133"/>
    </source>
</evidence>
<dbReference type="Proteomes" id="UP000669133">
    <property type="component" value="Unassembled WGS sequence"/>
</dbReference>
<feature type="transmembrane region" description="Helical" evidence="2">
    <location>
        <begin position="24"/>
        <end position="40"/>
    </location>
</feature>
<gene>
    <name evidence="3" type="ORF">I9W82_001930</name>
</gene>
<sequence>MLVVYQKFYTPLDKFINKFRRKGFWLYTGLVTISLLYMFYELSRLPEIPPPPPLPEPRPRDPSKHKKKRVKKRERVTPQSAAGPQWW</sequence>
<dbReference type="GeneID" id="93650559"/>
<dbReference type="RefSeq" id="XP_067549166.1">
    <property type="nucleotide sequence ID" value="XM_067690730.1"/>
</dbReference>
<dbReference type="EMBL" id="JAEOAQ010000002">
    <property type="protein sequence ID" value="KAG5420050.1"/>
    <property type="molecule type" value="Genomic_DNA"/>
</dbReference>
<reference evidence="3 4" key="1">
    <citation type="submission" date="2020-12" db="EMBL/GenBank/DDBJ databases">
        <title>Effect of drift, selection, and recombination on the evolution of hybrid genomes in Candida yeast pathogens.</title>
        <authorList>
            <person name="Mixao V."/>
            <person name="Ksiezopolska E."/>
            <person name="Saus E."/>
            <person name="Boekhout T."/>
            <person name="Gacser A."/>
            <person name="Gabaldon T."/>
        </authorList>
    </citation>
    <scope>NUCLEOTIDE SEQUENCE [LARGE SCALE GENOMIC DNA]</scope>
    <source>
        <strain evidence="3 4">BP57</strain>
    </source>
</reference>
<keyword evidence="2" id="KW-0812">Transmembrane</keyword>
<evidence type="ECO:0000256" key="2">
    <source>
        <dbReference type="SAM" id="Phobius"/>
    </source>
</evidence>
<proteinExistence type="predicted"/>